<comment type="caution">
    <text evidence="1">The sequence shown here is derived from an EMBL/GenBank/DDBJ whole genome shotgun (WGS) entry which is preliminary data.</text>
</comment>
<dbReference type="EMBL" id="BNJK01000003">
    <property type="protein sequence ID" value="GHP00734.1"/>
    <property type="molecule type" value="Genomic_DNA"/>
</dbReference>
<gene>
    <name evidence="1" type="ORF">KSF_107810</name>
</gene>
<dbReference type="AlphaFoldDB" id="A0A8J3N9F7"/>
<accession>A0A8J3N9F7</accession>
<protein>
    <submittedName>
        <fullName evidence="1">Uncharacterized protein</fullName>
    </submittedName>
</protein>
<sequence>MEGMNMLYKIYIYDVLEYICAAPSAERACEMTSDVTKEDWNEIHAVKLQLPQGVSLETLYPPNRYPYLNMDGTM</sequence>
<name>A0A8J3N9F7_9CHLR</name>
<evidence type="ECO:0000313" key="2">
    <source>
        <dbReference type="Proteomes" id="UP000597444"/>
    </source>
</evidence>
<organism evidence="1 2">
    <name type="scientific">Reticulibacter mediterranei</name>
    <dbReference type="NCBI Taxonomy" id="2778369"/>
    <lineage>
        <taxon>Bacteria</taxon>
        <taxon>Bacillati</taxon>
        <taxon>Chloroflexota</taxon>
        <taxon>Ktedonobacteria</taxon>
        <taxon>Ktedonobacterales</taxon>
        <taxon>Reticulibacteraceae</taxon>
        <taxon>Reticulibacter</taxon>
    </lineage>
</organism>
<proteinExistence type="predicted"/>
<evidence type="ECO:0000313" key="1">
    <source>
        <dbReference type="EMBL" id="GHP00734.1"/>
    </source>
</evidence>
<reference evidence="1" key="1">
    <citation type="submission" date="2020-10" db="EMBL/GenBank/DDBJ databases">
        <title>Taxonomic study of unclassified bacteria belonging to the class Ktedonobacteria.</title>
        <authorList>
            <person name="Yabe S."/>
            <person name="Wang C.M."/>
            <person name="Zheng Y."/>
            <person name="Sakai Y."/>
            <person name="Cavaletti L."/>
            <person name="Monciardini P."/>
            <person name="Donadio S."/>
        </authorList>
    </citation>
    <scope>NUCLEOTIDE SEQUENCE</scope>
    <source>
        <strain evidence="1">ID150040</strain>
    </source>
</reference>
<keyword evidence="2" id="KW-1185">Reference proteome</keyword>
<dbReference type="Proteomes" id="UP000597444">
    <property type="component" value="Unassembled WGS sequence"/>
</dbReference>